<evidence type="ECO:0000256" key="1">
    <source>
        <dbReference type="PROSITE-ProRule" id="PRU00285"/>
    </source>
</evidence>
<dbReference type="OrthoDB" id="9811615at2"/>
<feature type="compositionally biased region" description="Basic and acidic residues" evidence="3">
    <location>
        <begin position="1"/>
        <end position="21"/>
    </location>
</feature>
<keyword evidence="6" id="KW-1185">Reference proteome</keyword>
<comment type="similarity">
    <text evidence="1 2">Belongs to the small heat shock protein (HSP20) family.</text>
</comment>
<dbReference type="Proteomes" id="UP000076079">
    <property type="component" value="Chromosome"/>
</dbReference>
<evidence type="ECO:0000259" key="4">
    <source>
        <dbReference type="PROSITE" id="PS01031"/>
    </source>
</evidence>
<evidence type="ECO:0000313" key="6">
    <source>
        <dbReference type="Proteomes" id="UP000076079"/>
    </source>
</evidence>
<name>A0A143PT71_LUTPR</name>
<evidence type="ECO:0000256" key="2">
    <source>
        <dbReference type="RuleBase" id="RU003616"/>
    </source>
</evidence>
<dbReference type="PANTHER" id="PTHR11527">
    <property type="entry name" value="HEAT-SHOCK PROTEIN 20 FAMILY MEMBER"/>
    <property type="match status" value="1"/>
</dbReference>
<dbReference type="EMBL" id="CP015136">
    <property type="protein sequence ID" value="AMY11280.1"/>
    <property type="molecule type" value="Genomic_DNA"/>
</dbReference>
<sequence>MRWESLREYRTRAGQADRRGDSGWTPPADVSETEDSFIVVAELPGVRRADVDVKATHDTVTIRGFRPDPGCEPACYVRLERGHGQFVRRFTFPAPLAVDAVQADFKDGILTVTLPKAVEARGRRVEVG</sequence>
<gene>
    <name evidence="5" type="primary">hspA_3</name>
    <name evidence="5" type="ORF">LuPra_04527</name>
</gene>
<dbReference type="SUPFAM" id="SSF49764">
    <property type="entry name" value="HSP20-like chaperones"/>
    <property type="match status" value="1"/>
</dbReference>
<reference evidence="5 6" key="1">
    <citation type="journal article" date="2016" name="Genome Announc.">
        <title>First Complete Genome Sequence of a Subdivision 6 Acidobacterium Strain.</title>
        <authorList>
            <person name="Huang S."/>
            <person name="Vieira S."/>
            <person name="Bunk B."/>
            <person name="Riedel T."/>
            <person name="Sproer C."/>
            <person name="Overmann J."/>
        </authorList>
    </citation>
    <scope>NUCLEOTIDE SEQUENCE [LARGE SCALE GENOMIC DNA]</scope>
    <source>
        <strain evidence="6">DSM 100886 HEG_-6_39</strain>
    </source>
</reference>
<dbReference type="InterPro" id="IPR008978">
    <property type="entry name" value="HSP20-like_chaperone"/>
</dbReference>
<accession>A0A143PT71</accession>
<evidence type="ECO:0000256" key="3">
    <source>
        <dbReference type="SAM" id="MobiDB-lite"/>
    </source>
</evidence>
<protein>
    <submittedName>
        <fullName evidence="5">Spore protein SP21</fullName>
    </submittedName>
</protein>
<reference evidence="6" key="2">
    <citation type="submission" date="2016-04" db="EMBL/GenBank/DDBJ databases">
        <title>First Complete Genome Sequence of a Subdivision 6 Acidobacterium.</title>
        <authorList>
            <person name="Huang S."/>
            <person name="Vieira S."/>
            <person name="Bunk B."/>
            <person name="Riedel T."/>
            <person name="Sproeer C."/>
            <person name="Overmann J."/>
        </authorList>
    </citation>
    <scope>NUCLEOTIDE SEQUENCE [LARGE SCALE GENOMIC DNA]</scope>
    <source>
        <strain evidence="6">DSM 100886 HEG_-6_39</strain>
    </source>
</reference>
<dbReference type="Pfam" id="PF00011">
    <property type="entry name" value="HSP20"/>
    <property type="match status" value="1"/>
</dbReference>
<dbReference type="Gene3D" id="2.60.40.790">
    <property type="match status" value="1"/>
</dbReference>
<dbReference type="InterPro" id="IPR031107">
    <property type="entry name" value="Small_HSP"/>
</dbReference>
<dbReference type="PROSITE" id="PS01031">
    <property type="entry name" value="SHSP"/>
    <property type="match status" value="1"/>
</dbReference>
<organism evidence="5 6">
    <name type="scientific">Luteitalea pratensis</name>
    <dbReference type="NCBI Taxonomy" id="1855912"/>
    <lineage>
        <taxon>Bacteria</taxon>
        <taxon>Pseudomonadati</taxon>
        <taxon>Acidobacteriota</taxon>
        <taxon>Vicinamibacteria</taxon>
        <taxon>Vicinamibacterales</taxon>
        <taxon>Vicinamibacteraceae</taxon>
        <taxon>Luteitalea</taxon>
    </lineage>
</organism>
<evidence type="ECO:0000313" key="5">
    <source>
        <dbReference type="EMBL" id="AMY11280.1"/>
    </source>
</evidence>
<feature type="domain" description="SHSP" evidence="4">
    <location>
        <begin position="19"/>
        <end position="128"/>
    </location>
</feature>
<dbReference type="CDD" id="cd06464">
    <property type="entry name" value="ACD_sHsps-like"/>
    <property type="match status" value="1"/>
</dbReference>
<proteinExistence type="inferred from homology"/>
<dbReference type="KEGG" id="abac:LuPra_04527"/>
<feature type="region of interest" description="Disordered" evidence="3">
    <location>
        <begin position="1"/>
        <end position="30"/>
    </location>
</feature>
<dbReference type="AlphaFoldDB" id="A0A143PT71"/>
<dbReference type="STRING" id="1855912.LuPra_04527"/>
<dbReference type="RefSeq" id="WP_110172843.1">
    <property type="nucleotide sequence ID" value="NZ_CP015136.1"/>
</dbReference>
<dbReference type="InterPro" id="IPR002068">
    <property type="entry name" value="A-crystallin/Hsp20_dom"/>
</dbReference>